<keyword evidence="3" id="KW-1185">Reference proteome</keyword>
<dbReference type="AlphaFoldDB" id="A0A1L7XML0"/>
<evidence type="ECO:0000313" key="3">
    <source>
        <dbReference type="Proteomes" id="UP000184330"/>
    </source>
</evidence>
<name>A0A1L7XML0_9HELO</name>
<protein>
    <submittedName>
        <fullName evidence="2">Uncharacterized protein</fullName>
    </submittedName>
</protein>
<accession>A0A1L7XML0</accession>
<feature type="compositionally biased region" description="Basic and acidic residues" evidence="1">
    <location>
        <begin position="69"/>
        <end position="83"/>
    </location>
</feature>
<organism evidence="2 3">
    <name type="scientific">Phialocephala subalpina</name>
    <dbReference type="NCBI Taxonomy" id="576137"/>
    <lineage>
        <taxon>Eukaryota</taxon>
        <taxon>Fungi</taxon>
        <taxon>Dikarya</taxon>
        <taxon>Ascomycota</taxon>
        <taxon>Pezizomycotina</taxon>
        <taxon>Leotiomycetes</taxon>
        <taxon>Helotiales</taxon>
        <taxon>Mollisiaceae</taxon>
        <taxon>Phialocephala</taxon>
        <taxon>Phialocephala fortinii species complex</taxon>
    </lineage>
</organism>
<gene>
    <name evidence="2" type="ORF">PAC_16191</name>
</gene>
<proteinExistence type="predicted"/>
<evidence type="ECO:0000256" key="1">
    <source>
        <dbReference type="SAM" id="MobiDB-lite"/>
    </source>
</evidence>
<dbReference type="OrthoDB" id="10315711at2759"/>
<sequence>MSRRRSNYTGSSDSDTSESTGSSSYTSDEEGPFFGDSARTLGPRLNRWSAGYQGPPSYRSRLTAPPINQDRRPPYISRMEDPCFKQPPSRSAYVDSRRFSNLNFQSPAFKSNNGSNTVRPHQRQCRTCGQMLEPGSDHDERYPEKCRKHGVCLKREEWIDHFSRESHSRCPLRDCEKAGVDFGSNERFLQHWKHKHEDKCWYWETKRHLFGGPTREKVKWNGKLDYMPDGY</sequence>
<reference evidence="2 3" key="1">
    <citation type="submission" date="2016-03" db="EMBL/GenBank/DDBJ databases">
        <authorList>
            <person name="Ploux O."/>
        </authorList>
    </citation>
    <scope>NUCLEOTIDE SEQUENCE [LARGE SCALE GENOMIC DNA]</scope>
    <source>
        <strain evidence="2 3">UAMH 11012</strain>
    </source>
</reference>
<evidence type="ECO:0000313" key="2">
    <source>
        <dbReference type="EMBL" id="CZR66290.1"/>
    </source>
</evidence>
<dbReference type="EMBL" id="FJOG01000036">
    <property type="protein sequence ID" value="CZR66290.1"/>
    <property type="molecule type" value="Genomic_DNA"/>
</dbReference>
<dbReference type="Proteomes" id="UP000184330">
    <property type="component" value="Unassembled WGS sequence"/>
</dbReference>
<feature type="region of interest" description="Disordered" evidence="1">
    <location>
        <begin position="1"/>
        <end position="90"/>
    </location>
</feature>
<feature type="compositionally biased region" description="Low complexity" evidence="1">
    <location>
        <begin position="8"/>
        <end position="26"/>
    </location>
</feature>